<name>A0A4U6DDD6_9BACT</name>
<dbReference type="OrthoDB" id="9800461at2"/>
<evidence type="ECO:0000313" key="2">
    <source>
        <dbReference type="Proteomes" id="UP000304900"/>
    </source>
</evidence>
<sequence>MDAVFKKLNLKNQKTVVVLNAPDSFGVNLNSIRDEAMVVNTLEEASEIDFILIFVTKQTEIDNLIPKIAPLLQGDVVIWMCYPKGTSRKYKCDFNRDTGWQIMGNYDLEPVRMVAIDEDWSALRFKKVDFIKTMKRSSLHALSEKGKLKSGQVNNFNHE</sequence>
<dbReference type="RefSeq" id="WP_137338626.1">
    <property type="nucleotide sequence ID" value="NZ_BSQH01000024.1"/>
</dbReference>
<gene>
    <name evidence="1" type="ORF">FDK13_03770</name>
</gene>
<dbReference type="EMBL" id="SZVO01000001">
    <property type="protein sequence ID" value="TKT94338.1"/>
    <property type="molecule type" value="Genomic_DNA"/>
</dbReference>
<keyword evidence="2" id="KW-1185">Reference proteome</keyword>
<organism evidence="1 2">
    <name type="scientific">Dyadobacter frigoris</name>
    <dbReference type="NCBI Taxonomy" id="2576211"/>
    <lineage>
        <taxon>Bacteria</taxon>
        <taxon>Pseudomonadati</taxon>
        <taxon>Bacteroidota</taxon>
        <taxon>Cytophagia</taxon>
        <taxon>Cytophagales</taxon>
        <taxon>Spirosomataceae</taxon>
        <taxon>Dyadobacter</taxon>
    </lineage>
</organism>
<protein>
    <recommendedName>
        <fullName evidence="3">DUF3052 family protein</fullName>
    </recommendedName>
</protein>
<dbReference type="Proteomes" id="UP000304900">
    <property type="component" value="Unassembled WGS sequence"/>
</dbReference>
<evidence type="ECO:0000313" key="1">
    <source>
        <dbReference type="EMBL" id="TKT94338.1"/>
    </source>
</evidence>
<dbReference type="AlphaFoldDB" id="A0A4U6DDD6"/>
<evidence type="ECO:0008006" key="3">
    <source>
        <dbReference type="Google" id="ProtNLM"/>
    </source>
</evidence>
<comment type="caution">
    <text evidence="1">The sequence shown here is derived from an EMBL/GenBank/DDBJ whole genome shotgun (WGS) entry which is preliminary data.</text>
</comment>
<reference evidence="1 2" key="1">
    <citation type="submission" date="2019-05" db="EMBL/GenBank/DDBJ databases">
        <title>Dyadobacter AR-3-8 sp. nov., isolated from arctic soil.</title>
        <authorList>
            <person name="Chaudhary D.K."/>
        </authorList>
    </citation>
    <scope>NUCLEOTIDE SEQUENCE [LARGE SCALE GENOMIC DNA]</scope>
    <source>
        <strain evidence="1 2">AR-3-8</strain>
    </source>
</reference>
<proteinExistence type="predicted"/>
<accession>A0A4U6DDD6</accession>